<sequence length="129" mass="13641">MKLLAPTLLAAVLLGGCSMMPSHSSKMAADMPTRAADGRLIGPTGNTLYVFSKDAPGMSNCNAQCAANWPPLPVASTAKPMGDYSIVTRADGSKQWAYRGQPLYYFVKDQKSGDMVGDGVGGSWKIVRP</sequence>
<evidence type="ECO:0000313" key="2">
    <source>
        <dbReference type="EMBL" id="AVO42335.1"/>
    </source>
</evidence>
<dbReference type="GO" id="GO:0005524">
    <property type="term" value="F:ATP binding"/>
    <property type="evidence" value="ECO:0007669"/>
    <property type="project" value="UniProtKB-KW"/>
</dbReference>
<keyword evidence="3" id="KW-1185">Reference proteome</keyword>
<accession>A0A2S0N2H4</accession>
<proteinExistence type="predicted"/>
<dbReference type="PANTHER" id="PTHR39335:SF1">
    <property type="entry name" value="BLL4220 PROTEIN"/>
    <property type="match status" value="1"/>
</dbReference>
<dbReference type="InterPro" id="IPR005297">
    <property type="entry name" value="Lipoprotein_repeat"/>
</dbReference>
<reference evidence="2 3" key="1">
    <citation type="submission" date="2018-03" db="EMBL/GenBank/DDBJ databases">
        <title>Genome sequencing of Simplicispira sp.</title>
        <authorList>
            <person name="Kim S.-J."/>
            <person name="Heo J."/>
            <person name="Kwon S.-W."/>
        </authorList>
    </citation>
    <scope>NUCLEOTIDE SEQUENCE [LARGE SCALE GENOMIC DNA]</scope>
    <source>
        <strain evidence="2 3">SC1-8</strain>
    </source>
</reference>
<dbReference type="GO" id="GO:0043448">
    <property type="term" value="P:alkane catabolic process"/>
    <property type="evidence" value="ECO:0007669"/>
    <property type="project" value="TreeGrafter"/>
</dbReference>
<dbReference type="Proteomes" id="UP000239326">
    <property type="component" value="Chromosome"/>
</dbReference>
<feature type="signal peptide" evidence="1">
    <location>
        <begin position="1"/>
        <end position="28"/>
    </location>
</feature>
<name>A0A2S0N2H4_9BURK</name>
<keyword evidence="1" id="KW-0732">Signal</keyword>
<dbReference type="KEGG" id="simp:C6571_14465"/>
<dbReference type="InterPro" id="IPR014558">
    <property type="entry name" value="UCP029720"/>
</dbReference>
<protein>
    <submittedName>
        <fullName evidence="2">ATP-binding protein</fullName>
    </submittedName>
</protein>
<dbReference type="EMBL" id="CP027669">
    <property type="protein sequence ID" value="AVO42335.1"/>
    <property type="molecule type" value="Genomic_DNA"/>
</dbReference>
<dbReference type="Pfam" id="PF03640">
    <property type="entry name" value="Lipoprotein_15"/>
    <property type="match status" value="2"/>
</dbReference>
<gene>
    <name evidence="2" type="ORF">C6571_14465</name>
</gene>
<keyword evidence="2" id="KW-0067">ATP-binding</keyword>
<keyword evidence="2" id="KW-0547">Nucleotide-binding</keyword>
<dbReference type="PANTHER" id="PTHR39335">
    <property type="entry name" value="BLL4220 PROTEIN"/>
    <property type="match status" value="1"/>
</dbReference>
<dbReference type="OrthoDB" id="9800666at2"/>
<dbReference type="PROSITE" id="PS51257">
    <property type="entry name" value="PROKAR_LIPOPROTEIN"/>
    <property type="match status" value="1"/>
</dbReference>
<organism evidence="2 3">
    <name type="scientific">Simplicispira suum</name>
    <dbReference type="NCBI Taxonomy" id="2109915"/>
    <lineage>
        <taxon>Bacteria</taxon>
        <taxon>Pseudomonadati</taxon>
        <taxon>Pseudomonadota</taxon>
        <taxon>Betaproteobacteria</taxon>
        <taxon>Burkholderiales</taxon>
        <taxon>Comamonadaceae</taxon>
        <taxon>Simplicispira</taxon>
    </lineage>
</organism>
<evidence type="ECO:0000256" key="1">
    <source>
        <dbReference type="SAM" id="SignalP"/>
    </source>
</evidence>
<dbReference type="AlphaFoldDB" id="A0A2S0N2H4"/>
<evidence type="ECO:0000313" key="3">
    <source>
        <dbReference type="Proteomes" id="UP000239326"/>
    </source>
</evidence>
<dbReference type="RefSeq" id="WP_106447312.1">
    <property type="nucleotide sequence ID" value="NZ_CP027669.1"/>
</dbReference>
<dbReference type="PIRSF" id="PIRSF029720">
    <property type="entry name" value="UCP029720"/>
    <property type="match status" value="1"/>
</dbReference>
<feature type="chain" id="PRO_5015708328" evidence="1">
    <location>
        <begin position="29"/>
        <end position="129"/>
    </location>
</feature>